<organism evidence="2 3">
    <name type="scientific">Oceanobacillus longus</name>
    <dbReference type="NCBI Taxonomy" id="930120"/>
    <lineage>
        <taxon>Bacteria</taxon>
        <taxon>Bacillati</taxon>
        <taxon>Bacillota</taxon>
        <taxon>Bacilli</taxon>
        <taxon>Bacillales</taxon>
        <taxon>Bacillaceae</taxon>
        <taxon>Oceanobacillus</taxon>
    </lineage>
</organism>
<name>A0ABV8GZ63_9BACI</name>
<accession>A0ABV8GZ63</accession>
<dbReference type="RefSeq" id="WP_379495848.1">
    <property type="nucleotide sequence ID" value="NZ_JBHSAO010000002.1"/>
</dbReference>
<evidence type="ECO:0000259" key="1">
    <source>
        <dbReference type="Pfam" id="PF08818"/>
    </source>
</evidence>
<dbReference type="Gene3D" id="3.90.1150.200">
    <property type="match status" value="1"/>
</dbReference>
<gene>
    <name evidence="2" type="ORF">ACFOUV_05830</name>
</gene>
<feature type="domain" description="YdhG-like" evidence="1">
    <location>
        <begin position="16"/>
        <end position="111"/>
    </location>
</feature>
<proteinExistence type="predicted"/>
<dbReference type="EMBL" id="JBHSAO010000002">
    <property type="protein sequence ID" value="MFC4023341.1"/>
    <property type="molecule type" value="Genomic_DNA"/>
</dbReference>
<dbReference type="Proteomes" id="UP001595772">
    <property type="component" value="Unassembled WGS sequence"/>
</dbReference>
<sequence>MEVFAEFLAKIDNPHHRERADEVLTWVVEKFPNLVPEIKWNQPMFTDHGTYIIGFSVAKHHLAVAPERVGINHFAEEIVKARYDHTKELVRMKWDRPVDYALLEKMIEFNIWDKADCSTFWRK</sequence>
<dbReference type="InterPro" id="IPR014922">
    <property type="entry name" value="YdhG-like"/>
</dbReference>
<keyword evidence="3" id="KW-1185">Reference proteome</keyword>
<reference evidence="3" key="1">
    <citation type="journal article" date="2019" name="Int. J. Syst. Evol. Microbiol.">
        <title>The Global Catalogue of Microorganisms (GCM) 10K type strain sequencing project: providing services to taxonomists for standard genome sequencing and annotation.</title>
        <authorList>
            <consortium name="The Broad Institute Genomics Platform"/>
            <consortium name="The Broad Institute Genome Sequencing Center for Infectious Disease"/>
            <person name="Wu L."/>
            <person name="Ma J."/>
        </authorList>
    </citation>
    <scope>NUCLEOTIDE SEQUENCE [LARGE SCALE GENOMIC DNA]</scope>
    <source>
        <strain evidence="3">IBRC-M 10703</strain>
    </source>
</reference>
<dbReference type="Pfam" id="PF08818">
    <property type="entry name" value="DUF1801"/>
    <property type="match status" value="1"/>
</dbReference>
<comment type="caution">
    <text evidence="2">The sequence shown here is derived from an EMBL/GenBank/DDBJ whole genome shotgun (WGS) entry which is preliminary data.</text>
</comment>
<evidence type="ECO:0000313" key="3">
    <source>
        <dbReference type="Proteomes" id="UP001595772"/>
    </source>
</evidence>
<evidence type="ECO:0000313" key="2">
    <source>
        <dbReference type="EMBL" id="MFC4023341.1"/>
    </source>
</evidence>
<dbReference type="SUPFAM" id="SSF159888">
    <property type="entry name" value="YdhG-like"/>
    <property type="match status" value="1"/>
</dbReference>
<protein>
    <submittedName>
        <fullName evidence="2">Iron chaperone</fullName>
    </submittedName>
</protein>